<proteinExistence type="predicted"/>
<dbReference type="AlphaFoldDB" id="F0XPA5"/>
<evidence type="ECO:0000313" key="2">
    <source>
        <dbReference type="EMBL" id="EFX00222.1"/>
    </source>
</evidence>
<dbReference type="EMBL" id="GL629801">
    <property type="protein sequence ID" value="EFX00222.1"/>
    <property type="molecule type" value="Genomic_DNA"/>
</dbReference>
<dbReference type="HOGENOM" id="CLU_027356_1_0_1"/>
<dbReference type="PANTHER" id="PTHR40619">
    <property type="entry name" value="FUNGAL STAND N-TERMINAL GOODBYE DOMAIN-CONTAINING PROTEIN"/>
    <property type="match status" value="1"/>
</dbReference>
<organism evidence="3">
    <name type="scientific">Grosmannia clavigera (strain kw1407 / UAMH 11150)</name>
    <name type="common">Blue stain fungus</name>
    <name type="synonym">Graphiocladiella clavigera</name>
    <dbReference type="NCBI Taxonomy" id="655863"/>
    <lineage>
        <taxon>Eukaryota</taxon>
        <taxon>Fungi</taxon>
        <taxon>Dikarya</taxon>
        <taxon>Ascomycota</taxon>
        <taxon>Pezizomycotina</taxon>
        <taxon>Sordariomycetes</taxon>
        <taxon>Sordariomycetidae</taxon>
        <taxon>Ophiostomatales</taxon>
        <taxon>Ophiostomataceae</taxon>
        <taxon>Leptographium</taxon>
    </lineage>
</organism>
<dbReference type="Proteomes" id="UP000007796">
    <property type="component" value="Unassembled WGS sequence"/>
</dbReference>
<name>F0XPA5_GROCL</name>
<keyword evidence="3" id="KW-1185">Reference proteome</keyword>
<evidence type="ECO:0000256" key="1">
    <source>
        <dbReference type="SAM" id="MobiDB-lite"/>
    </source>
</evidence>
<dbReference type="eggNOG" id="ENOG502SJIY">
    <property type="taxonomic scope" value="Eukaryota"/>
</dbReference>
<reference evidence="2 3" key="1">
    <citation type="journal article" date="2011" name="Proc. Natl. Acad. Sci. U.S.A.">
        <title>Genome and transcriptome analyses of the mountain pine beetle-fungal symbiont Grosmannia clavigera, a lodgepole pine pathogen.</title>
        <authorList>
            <person name="DiGuistini S."/>
            <person name="Wang Y."/>
            <person name="Liao N.Y."/>
            <person name="Taylor G."/>
            <person name="Tanguay P."/>
            <person name="Feau N."/>
            <person name="Henrissat B."/>
            <person name="Chan S.K."/>
            <person name="Hesse-Orce U."/>
            <person name="Alamouti S.M."/>
            <person name="Tsui C.K.M."/>
            <person name="Docking R.T."/>
            <person name="Levasseur A."/>
            <person name="Haridas S."/>
            <person name="Robertson G."/>
            <person name="Birol I."/>
            <person name="Holt R.A."/>
            <person name="Marra M.A."/>
            <person name="Hamelin R.C."/>
            <person name="Hirst M."/>
            <person name="Jones S.J.M."/>
            <person name="Bohlmann J."/>
            <person name="Breuil C."/>
        </authorList>
    </citation>
    <scope>NUCLEOTIDE SEQUENCE [LARGE SCALE GENOMIC DNA]</scope>
    <source>
        <strain evidence="3">kw1407 / UAMH 11150</strain>
    </source>
</reference>
<feature type="compositionally biased region" description="Basic and acidic residues" evidence="1">
    <location>
        <begin position="135"/>
        <end position="148"/>
    </location>
</feature>
<accession>F0XPA5</accession>
<dbReference type="RefSeq" id="XP_014169704.1">
    <property type="nucleotide sequence ID" value="XM_014314229.1"/>
</dbReference>
<feature type="region of interest" description="Disordered" evidence="1">
    <location>
        <begin position="127"/>
        <end position="148"/>
    </location>
</feature>
<protein>
    <submittedName>
        <fullName evidence="2">Uncharacterized protein</fullName>
    </submittedName>
</protein>
<evidence type="ECO:0000313" key="3">
    <source>
        <dbReference type="Proteomes" id="UP000007796"/>
    </source>
</evidence>
<gene>
    <name evidence="2" type="ORF">CMQ_7224</name>
</gene>
<dbReference type="PANTHER" id="PTHR40619:SF3">
    <property type="entry name" value="FUNGAL STAND N-TERMINAL GOODBYE DOMAIN-CONTAINING PROTEIN"/>
    <property type="match status" value="1"/>
</dbReference>
<dbReference type="GeneID" id="25980745"/>
<dbReference type="OrthoDB" id="5419927at2759"/>
<dbReference type="STRING" id="655863.F0XPA5"/>
<sequence>MQATRRLDTLLREYVAIKFDVIVPESSWDSVLDKLNEAESGLKRKDNDVKQLFKKVLVKLGDNATEIQPFVDLIPNEYGLSVVKAGIALVLEYASKESDKKEKIYDAFAEVRDTVADARSFGQSFQANTDVSSRQLKEQKKREEEKHDEAMRRVGEFIMGNRLDANNGLVMVLNERCAAVLATVERLENQLKFRSNGSPPMAVSPGRLLEKFVSAVANGAQTTGVDDLILHPNNDLKSIIARKGHFDVGMQAQAQSLLKNPRFSEWMRCSHSDLLLVDGNSNFPASGNFSALSLLCATLVANMTVTYSDDLVISFFCGFHSACLDPWFGPIGLVRSLILQVLLFLEQEEKRVGYDIRIEKPDAYLDSFLSSRPETVAEVLHCLLQHIPQADLTFYCIIDCVSCFDKDLHGQYNNMKVVVSWLQYMAGEDDSMHVHFKVLLTNPGRSTGRISSLVDTTQHITLTSNPSSIQTISDRSVAAHILSFSAAGSNQKRFEDEWD</sequence>
<dbReference type="InParanoid" id="F0XPA5"/>